<dbReference type="EMBL" id="JANBPG010002321">
    <property type="protein sequence ID" value="KAJ1886204.1"/>
    <property type="molecule type" value="Genomic_DNA"/>
</dbReference>
<proteinExistence type="predicted"/>
<evidence type="ECO:0000313" key="2">
    <source>
        <dbReference type="Proteomes" id="UP001150581"/>
    </source>
</evidence>
<name>A0ACC1I2L8_9FUNG</name>
<gene>
    <name evidence="1" type="primary">COQ10B_1</name>
    <name evidence="1" type="ORF">LPJ66_009743</name>
</gene>
<organism evidence="1 2">
    <name type="scientific">Kickxella alabastrina</name>
    <dbReference type="NCBI Taxonomy" id="61397"/>
    <lineage>
        <taxon>Eukaryota</taxon>
        <taxon>Fungi</taxon>
        <taxon>Fungi incertae sedis</taxon>
        <taxon>Zoopagomycota</taxon>
        <taxon>Kickxellomycotina</taxon>
        <taxon>Kickxellomycetes</taxon>
        <taxon>Kickxellales</taxon>
        <taxon>Kickxellaceae</taxon>
        <taxon>Kickxella</taxon>
    </lineage>
</organism>
<keyword evidence="2" id="KW-1185">Reference proteome</keyword>
<sequence>MNSVFSRRLAHAVNSAAKLQGGSRGFLLPSLPSFSTKKVYNDTGIFKYTREQIFDVVADVEKYHKFVPMCLASTVLSNTRRTVPALILGDADSQSFDAELVIGYPPLQERYTSLVRLDKPWRIVATAAPGGGIFKHMKTVWELSQPDGSSAVAGLPKSAFVSNSSSPSTLVHFSIEFEFASVLHAQAASLAFEKVAQSTLTAYQTRCQKLYGH</sequence>
<accession>A0ACC1I2L8</accession>
<comment type="caution">
    <text evidence="1">The sequence shown here is derived from an EMBL/GenBank/DDBJ whole genome shotgun (WGS) entry which is preliminary data.</text>
</comment>
<evidence type="ECO:0000313" key="1">
    <source>
        <dbReference type="EMBL" id="KAJ1886204.1"/>
    </source>
</evidence>
<protein>
    <submittedName>
        <fullName evidence="1">Coenzyme Q-binding protein COQ10 B, mitochondrial</fullName>
    </submittedName>
</protein>
<dbReference type="Proteomes" id="UP001150581">
    <property type="component" value="Unassembled WGS sequence"/>
</dbReference>
<reference evidence="1" key="1">
    <citation type="submission" date="2022-07" db="EMBL/GenBank/DDBJ databases">
        <title>Phylogenomic reconstructions and comparative analyses of Kickxellomycotina fungi.</title>
        <authorList>
            <person name="Reynolds N.K."/>
            <person name="Stajich J.E."/>
            <person name="Barry K."/>
            <person name="Grigoriev I.V."/>
            <person name="Crous P."/>
            <person name="Smith M.E."/>
        </authorList>
    </citation>
    <scope>NUCLEOTIDE SEQUENCE</scope>
    <source>
        <strain evidence="1">Benny 63K</strain>
    </source>
</reference>